<feature type="compositionally biased region" description="Basic and acidic residues" evidence="1">
    <location>
        <begin position="295"/>
        <end position="304"/>
    </location>
</feature>
<evidence type="ECO:0000313" key="3">
    <source>
        <dbReference type="Proteomes" id="UP000594454"/>
    </source>
</evidence>
<dbReference type="EMBL" id="LR899013">
    <property type="protein sequence ID" value="CAD7090184.1"/>
    <property type="molecule type" value="Genomic_DNA"/>
</dbReference>
<dbReference type="InParanoid" id="A0A7R8UZS8"/>
<feature type="compositionally biased region" description="Basic and acidic residues" evidence="1">
    <location>
        <begin position="109"/>
        <end position="119"/>
    </location>
</feature>
<feature type="compositionally biased region" description="Basic residues" evidence="1">
    <location>
        <begin position="305"/>
        <end position="315"/>
    </location>
</feature>
<name>A0A7R8UZS8_HERIL</name>
<reference evidence="2 3" key="1">
    <citation type="submission" date="2020-11" db="EMBL/GenBank/DDBJ databases">
        <authorList>
            <person name="Wallbank WR R."/>
            <person name="Pardo Diaz C."/>
            <person name="Kozak K."/>
            <person name="Martin S."/>
            <person name="Jiggins C."/>
            <person name="Moest M."/>
            <person name="Warren A I."/>
            <person name="Generalovic N T."/>
            <person name="Byers J.R.P. K."/>
            <person name="Montejo-Kovacevich G."/>
            <person name="Yen C E."/>
        </authorList>
    </citation>
    <scope>NUCLEOTIDE SEQUENCE [LARGE SCALE GENOMIC DNA]</scope>
</reference>
<proteinExistence type="predicted"/>
<keyword evidence="3" id="KW-1185">Reference proteome</keyword>
<protein>
    <submittedName>
        <fullName evidence="2">Uncharacterized protein</fullName>
    </submittedName>
</protein>
<feature type="compositionally biased region" description="Basic and acidic residues" evidence="1">
    <location>
        <begin position="145"/>
        <end position="158"/>
    </location>
</feature>
<dbReference type="AlphaFoldDB" id="A0A7R8UZS8"/>
<gene>
    <name evidence="2" type="ORF">HERILL_LOCUS12683</name>
</gene>
<feature type="compositionally biased region" description="Basic residues" evidence="1">
    <location>
        <begin position="93"/>
        <end position="108"/>
    </location>
</feature>
<feature type="compositionally biased region" description="Basic and acidic residues" evidence="1">
    <location>
        <begin position="174"/>
        <end position="189"/>
    </location>
</feature>
<accession>A0A7R8UZS8</accession>
<feature type="compositionally biased region" description="Basic and acidic residues" evidence="1">
    <location>
        <begin position="205"/>
        <end position="214"/>
    </location>
</feature>
<evidence type="ECO:0000313" key="2">
    <source>
        <dbReference type="EMBL" id="CAD7090184.1"/>
    </source>
</evidence>
<feature type="region of interest" description="Disordered" evidence="1">
    <location>
        <begin position="357"/>
        <end position="391"/>
    </location>
</feature>
<feature type="region of interest" description="Disordered" evidence="1">
    <location>
        <begin position="89"/>
        <end position="324"/>
    </location>
</feature>
<organism evidence="2 3">
    <name type="scientific">Hermetia illucens</name>
    <name type="common">Black soldier fly</name>
    <dbReference type="NCBI Taxonomy" id="343691"/>
    <lineage>
        <taxon>Eukaryota</taxon>
        <taxon>Metazoa</taxon>
        <taxon>Ecdysozoa</taxon>
        <taxon>Arthropoda</taxon>
        <taxon>Hexapoda</taxon>
        <taxon>Insecta</taxon>
        <taxon>Pterygota</taxon>
        <taxon>Neoptera</taxon>
        <taxon>Endopterygota</taxon>
        <taxon>Diptera</taxon>
        <taxon>Brachycera</taxon>
        <taxon>Stratiomyomorpha</taxon>
        <taxon>Stratiomyidae</taxon>
        <taxon>Hermetiinae</taxon>
        <taxon>Hermetia</taxon>
    </lineage>
</organism>
<evidence type="ECO:0000256" key="1">
    <source>
        <dbReference type="SAM" id="MobiDB-lite"/>
    </source>
</evidence>
<sequence>MPVINSDDCLCSFDDICRGYTPRSFDQSVPSQAKDAAENILNSQCNCCKCIRCPISVIKRLCQLAMREEQHVPPKERYSVFEGGRSLSFDRRARSHGRSRKGRGRKQLVKTESEAEVKGGKPRKSKTNSQDDDSAQTNKIRKQRKGDTLESGEVRDVDSIQGEGKKRKGKATQKNRDEKSPNTTEKDTDIGDMLSKGKGKKGKAGKQDPEDVTKKGVTTDTDASMLSVKRNKKTPRAKAEDVESKTDRPMDSKSRKGKVKPAKGEDVSEFHSQTAFLDAKGEGKGAASLRKKSRDKVADSELKSKQTKKSAKNKLKGAPSRRVDELSLAKKREKKMEILIKMSPSHLKSSRSALTIGTTKTTGRKQRAPLTSRRSARATDSKIRTNRASSGTYPRYKGSMKFLNAPSRFDNIAISDLMRVRLETGDLQRLIVYCKKPENKCLPECRDLNPCCPCDPCPSRAPPDCFYDAPMNPLSYCYM</sequence>
<dbReference type="Proteomes" id="UP000594454">
    <property type="component" value="Chromosome 5"/>
</dbReference>
<feature type="compositionally biased region" description="Basic and acidic residues" evidence="1">
    <location>
        <begin position="237"/>
        <end position="254"/>
    </location>
</feature>